<gene>
    <name evidence="1" type="ORF">MRB53_020258</name>
</gene>
<organism evidence="1 2">
    <name type="scientific">Persea americana</name>
    <name type="common">Avocado</name>
    <dbReference type="NCBI Taxonomy" id="3435"/>
    <lineage>
        <taxon>Eukaryota</taxon>
        <taxon>Viridiplantae</taxon>
        <taxon>Streptophyta</taxon>
        <taxon>Embryophyta</taxon>
        <taxon>Tracheophyta</taxon>
        <taxon>Spermatophyta</taxon>
        <taxon>Magnoliopsida</taxon>
        <taxon>Magnoliidae</taxon>
        <taxon>Laurales</taxon>
        <taxon>Lauraceae</taxon>
        <taxon>Persea</taxon>
    </lineage>
</organism>
<dbReference type="EMBL" id="CM056814">
    <property type="protein sequence ID" value="KAJ8626951.1"/>
    <property type="molecule type" value="Genomic_DNA"/>
</dbReference>
<protein>
    <submittedName>
        <fullName evidence="1">Uncharacterized protein</fullName>
    </submittedName>
</protein>
<evidence type="ECO:0000313" key="1">
    <source>
        <dbReference type="EMBL" id="KAJ8626951.1"/>
    </source>
</evidence>
<keyword evidence="2" id="KW-1185">Reference proteome</keyword>
<evidence type="ECO:0000313" key="2">
    <source>
        <dbReference type="Proteomes" id="UP001234297"/>
    </source>
</evidence>
<name>A0ACC2L0A2_PERAE</name>
<comment type="caution">
    <text evidence="1">The sequence shown here is derived from an EMBL/GenBank/DDBJ whole genome shotgun (WGS) entry which is preliminary data.</text>
</comment>
<sequence length="130" mass="15139">MHMSLGCTTKSQPTAYVVRRCHRQQNKRKAKKEFVLPEKRILDFSDGFVCIDLQFSGIGEGHPDSHLHWRRSSSPNHHRNRGSSPSSHEKRKKHREALLPDKRKVSDGMQLCRRLLPLPVAERRKEILLL</sequence>
<proteinExistence type="predicted"/>
<accession>A0ACC2L0A2</accession>
<dbReference type="Proteomes" id="UP001234297">
    <property type="component" value="Chromosome 6"/>
</dbReference>
<reference evidence="1 2" key="1">
    <citation type="journal article" date="2022" name="Hortic Res">
        <title>A haplotype resolved chromosomal level avocado genome allows analysis of novel avocado genes.</title>
        <authorList>
            <person name="Nath O."/>
            <person name="Fletcher S.J."/>
            <person name="Hayward A."/>
            <person name="Shaw L.M."/>
            <person name="Masouleh A.K."/>
            <person name="Furtado A."/>
            <person name="Henry R.J."/>
            <person name="Mitter N."/>
        </authorList>
    </citation>
    <scope>NUCLEOTIDE SEQUENCE [LARGE SCALE GENOMIC DNA]</scope>
    <source>
        <strain evidence="2">cv. Hass</strain>
    </source>
</reference>